<dbReference type="AlphaFoldDB" id="A0AA92IIZ5"/>
<dbReference type="InterPro" id="IPR032466">
    <property type="entry name" value="Metal_Hydrolase"/>
</dbReference>
<dbReference type="PANTHER" id="PTHR43440:SF1">
    <property type="entry name" value="UREASE"/>
    <property type="match status" value="1"/>
</dbReference>
<proteinExistence type="inferred from homology"/>
<feature type="binding site" evidence="5 8">
    <location>
        <position position="245"/>
    </location>
    <ligand>
        <name>Ni(2+)</name>
        <dbReference type="ChEBI" id="CHEBI:49786"/>
        <label>2</label>
    </ligand>
</feature>
<comment type="subcellular location">
    <subcellularLocation>
        <location evidence="5 10">Cytoplasm</location>
    </subcellularLocation>
</comment>
<keyword evidence="2 5" id="KW-0533">Nickel</keyword>
<comment type="subunit">
    <text evidence="5">Heterotrimer of UreA (gamma), UreB (beta) and UreC (alpha) subunits. Three heterotrimers associate to form the active enzyme.</text>
</comment>
<gene>
    <name evidence="5 14" type="primary">ureC</name>
    <name evidence="14" type="ORF">CO192_19165</name>
    <name evidence="15" type="ORF">EAO82_13740</name>
</gene>
<name>A0AA92IIZ5_9GAMM</name>
<dbReference type="Gene3D" id="3.20.20.140">
    <property type="entry name" value="Metal-dependent hydrolases"/>
    <property type="match status" value="1"/>
</dbReference>
<evidence type="ECO:0000313" key="14">
    <source>
        <dbReference type="EMBL" id="PCC97818.1"/>
    </source>
</evidence>
<evidence type="ECO:0000256" key="5">
    <source>
        <dbReference type="HAMAP-Rule" id="MF_01953"/>
    </source>
</evidence>
<feature type="active site" description="Proton donor" evidence="5 9">
    <location>
        <position position="319"/>
    </location>
</feature>
<feature type="binding site" evidence="5 10">
    <location>
        <position position="218"/>
    </location>
    <ligand>
        <name>substrate</name>
    </ligand>
</feature>
<comment type="similarity">
    <text evidence="5 12">Belongs to the metallo-dependent hydrolases superfamily. Urease alpha subunit family.</text>
</comment>
<dbReference type="CDD" id="cd00375">
    <property type="entry name" value="Urease_alpha"/>
    <property type="match status" value="1"/>
</dbReference>
<evidence type="ECO:0000256" key="7">
    <source>
        <dbReference type="PIRSR" id="PIRSR611612-50"/>
    </source>
</evidence>
<comment type="PTM">
    <text evidence="5">Carboxylation allows a single lysine to coordinate two nickel ions.</text>
</comment>
<comment type="PTM">
    <text evidence="7">Carbamylation allows a single lysine to coordinate two nickel ions.</text>
</comment>
<dbReference type="EMBL" id="CP033116">
    <property type="protein sequence ID" value="QFY57334.1"/>
    <property type="molecule type" value="Genomic_DNA"/>
</dbReference>
<dbReference type="InterPro" id="IPR050112">
    <property type="entry name" value="Urease_alpha_subunit"/>
</dbReference>
<dbReference type="HAMAP" id="MF_01953">
    <property type="entry name" value="Urease_alpha"/>
    <property type="match status" value="1"/>
</dbReference>
<keyword evidence="5 10" id="KW-0963">Cytoplasm</keyword>
<dbReference type="Proteomes" id="UP000344571">
    <property type="component" value="Chromosome"/>
</dbReference>
<sequence length="566" mass="60661">MEISREAYAEMYGPTTGDRVRLGDTELWISVEKDLTRYGEEVKFGGGKVIRDGMGQSQRVRAETPDTLITNALILDWWGVIKADVAIKDGMISQIGKAGNPDIQPGVDIIVGPGTEVIAGEGMILTAGGIDAHIHFICPQQIEEALTSGVTTMLGGGTGPATGTNATTCTPGAWHIARMLQSAESFPMNLGFLGKGNASLPDALEEQLEAGAMGLKLHEDWGTTPAAIDCCLSVAEAYDVQVAIHTDTLNESGFVEDTLAAIKGRVIHTYHTEGAGGGHAPDIIKACGEPNVLPSSTNPTRPYTINTVDEHLDMLMVCHHLDPAIAEDVAFADSRIRRETIAAEDILHDLGAFSMISSDSQAMGRVGEVVTRTWQTAHKMKVQRGPLPEDDDWSDNFRAKRYIAKYTINPAITMGISHVVGSIEVGKLADLVLWKPAFFATKPSLILKGGSIAAAPMGDPNASIPTPQPVHYRPMFGAFGSAMNSTCVTFVSQAALDADIGGKLGLKRRLEAVSKTRTISKADMKLNDYQPVISVDSQTYVVKADGVELLCEPAESLPLAQRYYLF</sequence>
<dbReference type="EC" id="3.5.1.5" evidence="5 6"/>
<dbReference type="GO" id="GO:0009039">
    <property type="term" value="F:urease activity"/>
    <property type="evidence" value="ECO:0007669"/>
    <property type="project" value="UniProtKB-UniRule"/>
</dbReference>
<dbReference type="Pfam" id="PF01979">
    <property type="entry name" value="Amidohydro_1"/>
    <property type="match status" value="1"/>
</dbReference>
<dbReference type="Pfam" id="PF00449">
    <property type="entry name" value="Urease_alpha"/>
    <property type="match status" value="1"/>
</dbReference>
<dbReference type="PANTHER" id="PTHR43440">
    <property type="entry name" value="UREASE"/>
    <property type="match status" value="1"/>
</dbReference>
<evidence type="ECO:0000313" key="16">
    <source>
        <dbReference type="Proteomes" id="UP000243750"/>
    </source>
</evidence>
<dbReference type="PROSITE" id="PS00145">
    <property type="entry name" value="UREASE_2"/>
    <property type="match status" value="1"/>
</dbReference>
<evidence type="ECO:0000256" key="6">
    <source>
        <dbReference type="NCBIfam" id="TIGR01792"/>
    </source>
</evidence>
<feature type="binding site" evidence="5 8">
    <location>
        <position position="271"/>
    </location>
    <ligand>
        <name>Ni(2+)</name>
        <dbReference type="ChEBI" id="CHEBI:49786"/>
        <label>2</label>
    </ligand>
</feature>
<dbReference type="NCBIfam" id="NF009685">
    <property type="entry name" value="PRK13206.1"/>
    <property type="match status" value="1"/>
</dbReference>
<evidence type="ECO:0000256" key="8">
    <source>
        <dbReference type="PIRSR" id="PIRSR611612-51"/>
    </source>
</evidence>
<evidence type="ECO:0000256" key="3">
    <source>
        <dbReference type="ARBA" id="ARBA00022723"/>
    </source>
</evidence>
<keyword evidence="3 5" id="KW-0479">Metal-binding</keyword>
<feature type="binding site" evidence="5 8">
    <location>
        <position position="133"/>
    </location>
    <ligand>
        <name>Ni(2+)</name>
        <dbReference type="ChEBI" id="CHEBI:49786"/>
        <label>1</label>
    </ligand>
</feature>
<evidence type="ECO:0000256" key="1">
    <source>
        <dbReference type="ARBA" id="ARBA00004897"/>
    </source>
</evidence>
<dbReference type="InterPro" id="IPR029754">
    <property type="entry name" value="Urease_Ni-bd"/>
</dbReference>
<evidence type="ECO:0000256" key="11">
    <source>
        <dbReference type="RuleBase" id="RU000510"/>
    </source>
</evidence>
<feature type="binding site" evidence="5 8">
    <location>
        <position position="359"/>
    </location>
    <ligand>
        <name>Ni(2+)</name>
        <dbReference type="ChEBI" id="CHEBI:49786"/>
        <label>1</label>
    </ligand>
</feature>
<dbReference type="RefSeq" id="WP_096348133.1">
    <property type="nucleotide sequence ID" value="NZ_CP033116.1"/>
</dbReference>
<dbReference type="GO" id="GO:0043419">
    <property type="term" value="P:urea catabolic process"/>
    <property type="evidence" value="ECO:0007669"/>
    <property type="project" value="UniProtKB-UniRule"/>
</dbReference>
<reference evidence="14 16" key="1">
    <citation type="submission" date="2017-09" db="EMBL/GenBank/DDBJ databases">
        <title>Bacterial and phytoplankton interrelationship in Kongsfjorden, an Arctic fjord.</title>
        <authorList>
            <person name="Sinha R."/>
            <person name="Krishnan K."/>
        </authorList>
    </citation>
    <scope>NUCLEOTIDE SEQUENCE [LARGE SCALE GENOMIC DNA]</scope>
    <source>
        <strain evidence="14 16">58</strain>
    </source>
</reference>
<evidence type="ECO:0000259" key="13">
    <source>
        <dbReference type="PROSITE" id="PS51368"/>
    </source>
</evidence>
<dbReference type="SUPFAM" id="SSF51556">
    <property type="entry name" value="Metallo-dependent hydrolases"/>
    <property type="match status" value="1"/>
</dbReference>
<feature type="binding site" description="via carbamate group" evidence="5 8">
    <location>
        <position position="216"/>
    </location>
    <ligand>
        <name>Ni(2+)</name>
        <dbReference type="ChEBI" id="CHEBI:49786"/>
        <label>1</label>
    </ligand>
</feature>
<evidence type="ECO:0000313" key="17">
    <source>
        <dbReference type="Proteomes" id="UP000344571"/>
    </source>
</evidence>
<dbReference type="PRINTS" id="PR01752">
    <property type="entry name" value="UREASE"/>
</dbReference>
<feature type="binding site" description="via carbamate group" evidence="5 8">
    <location>
        <position position="216"/>
    </location>
    <ligand>
        <name>Ni(2+)</name>
        <dbReference type="ChEBI" id="CHEBI:49786"/>
        <label>2</label>
    </ligand>
</feature>
<comment type="pathway">
    <text evidence="1 5">Nitrogen metabolism; urea degradation; CO(2) and NH(3) from urea (urease route): step 1/1.</text>
</comment>
<keyword evidence="4 5" id="KW-0378">Hydrolase</keyword>
<feature type="domain" description="Urease" evidence="13">
    <location>
        <begin position="128"/>
        <end position="566"/>
    </location>
</feature>
<comment type="catalytic activity">
    <reaction evidence="5 11">
        <text>urea + 2 H2O + H(+) = hydrogencarbonate + 2 NH4(+)</text>
        <dbReference type="Rhea" id="RHEA:20557"/>
        <dbReference type="ChEBI" id="CHEBI:15377"/>
        <dbReference type="ChEBI" id="CHEBI:15378"/>
        <dbReference type="ChEBI" id="CHEBI:16199"/>
        <dbReference type="ChEBI" id="CHEBI:17544"/>
        <dbReference type="ChEBI" id="CHEBI:28938"/>
        <dbReference type="EC" id="3.5.1.5"/>
    </reaction>
</comment>
<evidence type="ECO:0000256" key="12">
    <source>
        <dbReference type="RuleBase" id="RU004158"/>
    </source>
</evidence>
<dbReference type="SUPFAM" id="SSF51338">
    <property type="entry name" value="Composite domain of metallo-dependent hydrolases"/>
    <property type="match status" value="2"/>
</dbReference>
<dbReference type="GO" id="GO:0005737">
    <property type="term" value="C:cytoplasm"/>
    <property type="evidence" value="ECO:0007669"/>
    <property type="project" value="UniProtKB-SubCell"/>
</dbReference>
<reference evidence="15 17" key="2">
    <citation type="submission" date="2018-10" db="EMBL/GenBank/DDBJ databases">
        <title>Complete genome sequence of Pseudomonas pelagia strain Kongs-67.</title>
        <authorList>
            <person name="Sinha R.K."/>
            <person name="Krishnan K."/>
        </authorList>
    </citation>
    <scope>NUCLEOTIDE SEQUENCE [LARGE SCALE GENOMIC DNA]</scope>
    <source>
        <strain evidence="15 17">Kongs-67</strain>
    </source>
</reference>
<evidence type="ECO:0000313" key="15">
    <source>
        <dbReference type="EMBL" id="QFY57334.1"/>
    </source>
</evidence>
<evidence type="ECO:0000256" key="2">
    <source>
        <dbReference type="ARBA" id="ARBA00022596"/>
    </source>
</evidence>
<dbReference type="InterPro" id="IPR017950">
    <property type="entry name" value="Urease_AS"/>
</dbReference>
<evidence type="ECO:0000256" key="4">
    <source>
        <dbReference type="ARBA" id="ARBA00022801"/>
    </source>
</evidence>
<accession>A0AA92IIZ5</accession>
<dbReference type="PROSITE" id="PS51368">
    <property type="entry name" value="UREASE_3"/>
    <property type="match status" value="1"/>
</dbReference>
<dbReference type="GO" id="GO:0016151">
    <property type="term" value="F:nickel cation binding"/>
    <property type="evidence" value="ECO:0007669"/>
    <property type="project" value="UniProtKB-UniRule"/>
</dbReference>
<evidence type="ECO:0000256" key="10">
    <source>
        <dbReference type="PROSITE-ProRule" id="PRU00700"/>
    </source>
</evidence>
<dbReference type="EMBL" id="NWMT01000244">
    <property type="protein sequence ID" value="PCC97818.1"/>
    <property type="molecule type" value="Genomic_DNA"/>
</dbReference>
<feature type="binding site" evidence="5 8">
    <location>
        <position position="135"/>
    </location>
    <ligand>
        <name>Ni(2+)</name>
        <dbReference type="ChEBI" id="CHEBI:49786"/>
        <label>1</label>
    </ligand>
</feature>
<dbReference type="PROSITE" id="PS01120">
    <property type="entry name" value="UREASE_1"/>
    <property type="match status" value="1"/>
</dbReference>
<dbReference type="NCBIfam" id="NF009686">
    <property type="entry name" value="PRK13207.1"/>
    <property type="match status" value="1"/>
</dbReference>
<dbReference type="NCBIfam" id="TIGR01792">
    <property type="entry name" value="urease_alph"/>
    <property type="match status" value="1"/>
</dbReference>
<dbReference type="InterPro" id="IPR017951">
    <property type="entry name" value="Urease_asu_c"/>
</dbReference>
<dbReference type="Gene3D" id="2.30.40.10">
    <property type="entry name" value="Urease, subunit C, domain 1"/>
    <property type="match status" value="1"/>
</dbReference>
<dbReference type="InterPro" id="IPR011059">
    <property type="entry name" value="Metal-dep_hydrolase_composite"/>
</dbReference>
<dbReference type="Proteomes" id="UP000243750">
    <property type="component" value="Unassembled WGS sequence"/>
</dbReference>
<evidence type="ECO:0000256" key="9">
    <source>
        <dbReference type="PIRSR" id="PIRSR611612-52"/>
    </source>
</evidence>
<organism evidence="14 16">
    <name type="scientific">Halopseudomonas pelagia</name>
    <dbReference type="NCBI Taxonomy" id="553151"/>
    <lineage>
        <taxon>Bacteria</taxon>
        <taxon>Pseudomonadati</taxon>
        <taxon>Pseudomonadota</taxon>
        <taxon>Gammaproteobacteria</taxon>
        <taxon>Pseudomonadales</taxon>
        <taxon>Pseudomonadaceae</taxon>
        <taxon>Halopseudomonas</taxon>
    </lineage>
</organism>
<keyword evidence="17" id="KW-1185">Reference proteome</keyword>
<feature type="modified residue" description="N6-carboxylysine" evidence="5 7">
    <location>
        <position position="216"/>
    </location>
</feature>
<protein>
    <recommendedName>
        <fullName evidence="5 6">Urease subunit alpha</fullName>
        <ecNumber evidence="5 6">3.5.1.5</ecNumber>
    </recommendedName>
    <alternativeName>
        <fullName evidence="5">Urea amidohydrolase subunit alpha</fullName>
    </alternativeName>
</protein>
<dbReference type="InterPro" id="IPR006680">
    <property type="entry name" value="Amidohydro-rel"/>
</dbReference>
<dbReference type="InterPro" id="IPR005848">
    <property type="entry name" value="Urease_asu"/>
</dbReference>
<dbReference type="InterPro" id="IPR011612">
    <property type="entry name" value="Urease_alpha_N_dom"/>
</dbReference>
<comment type="cofactor">
    <cofactor evidence="5 8 11">
        <name>Ni cation</name>
        <dbReference type="ChEBI" id="CHEBI:25516"/>
    </cofactor>
    <text evidence="5 8 11">Binds 2 nickel ions per subunit.</text>
</comment>